<feature type="compositionally biased region" description="Low complexity" evidence="1">
    <location>
        <begin position="405"/>
        <end position="422"/>
    </location>
</feature>
<feature type="compositionally biased region" description="Low complexity" evidence="1">
    <location>
        <begin position="511"/>
        <end position="532"/>
    </location>
</feature>
<dbReference type="PANTHER" id="PTHR43377">
    <property type="entry name" value="BILIVERDIN REDUCTASE A"/>
    <property type="match status" value="1"/>
</dbReference>
<dbReference type="InterPro" id="IPR000683">
    <property type="entry name" value="Gfo/Idh/MocA-like_OxRdtase_N"/>
</dbReference>
<dbReference type="Gene3D" id="3.30.360.10">
    <property type="entry name" value="Dihydrodipicolinate Reductase, domain 2"/>
    <property type="match status" value="1"/>
</dbReference>
<dbReference type="SUPFAM" id="SSF51735">
    <property type="entry name" value="NAD(P)-binding Rossmann-fold domains"/>
    <property type="match status" value="1"/>
</dbReference>
<protein>
    <submittedName>
        <fullName evidence="3">Gfo/Idh/MocA family oxidoreductase</fullName>
    </submittedName>
</protein>
<dbReference type="Pfam" id="PF01408">
    <property type="entry name" value="GFO_IDH_MocA"/>
    <property type="match status" value="1"/>
</dbReference>
<feature type="compositionally biased region" description="Low complexity" evidence="1">
    <location>
        <begin position="430"/>
        <end position="442"/>
    </location>
</feature>
<name>A0ABW4PWP9_9MICO</name>
<dbReference type="InterPro" id="IPR036291">
    <property type="entry name" value="NAD(P)-bd_dom_sf"/>
</dbReference>
<evidence type="ECO:0000259" key="2">
    <source>
        <dbReference type="Pfam" id="PF01408"/>
    </source>
</evidence>
<dbReference type="RefSeq" id="WP_343904370.1">
    <property type="nucleotide sequence ID" value="NZ_BAAAIS010000002.1"/>
</dbReference>
<dbReference type="Gene3D" id="3.40.50.720">
    <property type="entry name" value="NAD(P)-binding Rossmann-like Domain"/>
    <property type="match status" value="1"/>
</dbReference>
<evidence type="ECO:0000313" key="4">
    <source>
        <dbReference type="Proteomes" id="UP001597280"/>
    </source>
</evidence>
<feature type="domain" description="Gfo/Idh/MocA-like oxidoreductase N-terminal" evidence="2">
    <location>
        <begin position="5"/>
        <end position="128"/>
    </location>
</feature>
<proteinExistence type="predicted"/>
<feature type="region of interest" description="Disordered" evidence="1">
    <location>
        <begin position="405"/>
        <end position="543"/>
    </location>
</feature>
<dbReference type="Proteomes" id="UP001597280">
    <property type="component" value="Unassembled WGS sequence"/>
</dbReference>
<gene>
    <name evidence="3" type="ORF">ACFSDA_09165</name>
</gene>
<dbReference type="PANTHER" id="PTHR43377:SF1">
    <property type="entry name" value="BILIVERDIN REDUCTASE A"/>
    <property type="match status" value="1"/>
</dbReference>
<dbReference type="InterPro" id="IPR051450">
    <property type="entry name" value="Gfo/Idh/MocA_Oxidoreductases"/>
</dbReference>
<evidence type="ECO:0000256" key="1">
    <source>
        <dbReference type="SAM" id="MobiDB-lite"/>
    </source>
</evidence>
<comment type="caution">
    <text evidence="3">The sequence shown here is derived from an EMBL/GenBank/DDBJ whole genome shotgun (WGS) entry which is preliminary data.</text>
</comment>
<accession>A0ABW4PWP9</accession>
<sequence>MPKTLNIAVIGAGTMAQAVHLPVLRRRWDRFAVTALVDHSERRRRESAEVWGIAEEKRYATVGELVDAIRSRAITVDAALLSTDGLHVDDLLQLLRRGVPVLVEPPLGYSAAEIAKIADFERMTGRNLVMMAYPQQYDDSVGRIAEQIAVKDVRMIEHRVLMPASQPLFGGAHVTTSAYDLPAEQRSERRNALQEAVVAGSGESATQRDRDLYVKGLLTGVAHQLSVIESVYGPLTELTAVRHWPKGVIPGSIELLGELEGGAHVHLVWHYLPFAPEYSETLQILSARKRLDLELFAPSHGDRRSTLHLREKKSGVVTEVATVAGLGSAESMWEAFHAFVEKGEAPISGPASAQQQVALLRKVLAAIVEADGRDIDAVVEKEEPEADAPVAAEEGTGIEVVAPAAAASTVTEPAEPTEAAEPAEPPAPAEPVVLPSEPAPLAGEPTEVLPDLSSEAEPSTRTDGIVDAWSVEGVPSEGEPVEGEPVGDDVAASSSSEDPALPHESTGPIRSSWPPAAAGSAEGPASDAAEPSTGEGSAPDAGR</sequence>
<reference evidence="4" key="1">
    <citation type="journal article" date="2019" name="Int. J. Syst. Evol. Microbiol.">
        <title>The Global Catalogue of Microorganisms (GCM) 10K type strain sequencing project: providing services to taxonomists for standard genome sequencing and annotation.</title>
        <authorList>
            <consortium name="The Broad Institute Genomics Platform"/>
            <consortium name="The Broad Institute Genome Sequencing Center for Infectious Disease"/>
            <person name="Wu L."/>
            <person name="Ma J."/>
        </authorList>
    </citation>
    <scope>NUCLEOTIDE SEQUENCE [LARGE SCALE GENOMIC DNA]</scope>
    <source>
        <strain evidence="4">JCM 11650</strain>
    </source>
</reference>
<dbReference type="EMBL" id="JBHUFL010000002">
    <property type="protein sequence ID" value="MFD1835244.1"/>
    <property type="molecule type" value="Genomic_DNA"/>
</dbReference>
<keyword evidence="4" id="KW-1185">Reference proteome</keyword>
<organism evidence="3 4">
    <name type="scientific">Brachybacterium rhamnosum</name>
    <dbReference type="NCBI Taxonomy" id="173361"/>
    <lineage>
        <taxon>Bacteria</taxon>
        <taxon>Bacillati</taxon>
        <taxon>Actinomycetota</taxon>
        <taxon>Actinomycetes</taxon>
        <taxon>Micrococcales</taxon>
        <taxon>Dermabacteraceae</taxon>
        <taxon>Brachybacterium</taxon>
    </lineage>
</organism>
<evidence type="ECO:0000313" key="3">
    <source>
        <dbReference type="EMBL" id="MFD1835244.1"/>
    </source>
</evidence>